<gene>
    <name evidence="2" type="primary">hprK</name>
    <name evidence="2" type="ORF">ROA7450_02656</name>
</gene>
<dbReference type="GO" id="GO:0000155">
    <property type="term" value="F:phosphorelay sensor kinase activity"/>
    <property type="evidence" value="ECO:0007669"/>
    <property type="project" value="InterPro"/>
</dbReference>
<feature type="domain" description="HPr kinase/phosphorylase C-terminal" evidence="1">
    <location>
        <begin position="8"/>
        <end position="85"/>
    </location>
</feature>
<evidence type="ECO:0000313" key="2">
    <source>
        <dbReference type="EMBL" id="SLN52670.1"/>
    </source>
</evidence>
<sequence>MVETMNTSPEEIIHATTVAHLGRAVMIRGRSGSGKSGLALQLLALGAELVADDRTRIWAQDSTLMSDVPETIRGQIEARGVGILAAPNRGPTRVFLIVDLDQSETKRLPQTRYDNLHGIRLPLLHRADFIHFPSAILLYLKHGRVD</sequence>
<reference evidence="2 3" key="1">
    <citation type="submission" date="2017-03" db="EMBL/GenBank/DDBJ databases">
        <authorList>
            <person name="Afonso C.L."/>
            <person name="Miller P.J."/>
            <person name="Scott M.A."/>
            <person name="Spackman E."/>
            <person name="Goraichik I."/>
            <person name="Dimitrov K.M."/>
            <person name="Suarez D.L."/>
            <person name="Swayne D.E."/>
        </authorList>
    </citation>
    <scope>NUCLEOTIDE SEQUENCE [LARGE SCALE GENOMIC DNA]</scope>
    <source>
        <strain evidence="2 3">CECT 7450</strain>
    </source>
</reference>
<dbReference type="GO" id="GO:0005524">
    <property type="term" value="F:ATP binding"/>
    <property type="evidence" value="ECO:0007669"/>
    <property type="project" value="InterPro"/>
</dbReference>
<dbReference type="SUPFAM" id="SSF53795">
    <property type="entry name" value="PEP carboxykinase-like"/>
    <property type="match status" value="1"/>
</dbReference>
<proteinExistence type="predicted"/>
<keyword evidence="3" id="KW-1185">Reference proteome</keyword>
<organism evidence="2 3">
    <name type="scientific">Roseovarius albus</name>
    <dbReference type="NCBI Taxonomy" id="1247867"/>
    <lineage>
        <taxon>Bacteria</taxon>
        <taxon>Pseudomonadati</taxon>
        <taxon>Pseudomonadota</taxon>
        <taxon>Alphaproteobacteria</taxon>
        <taxon>Rhodobacterales</taxon>
        <taxon>Roseobacteraceae</taxon>
        <taxon>Roseovarius</taxon>
    </lineage>
</organism>
<evidence type="ECO:0000313" key="3">
    <source>
        <dbReference type="Proteomes" id="UP000193061"/>
    </source>
</evidence>
<keyword evidence="2" id="KW-0418">Kinase</keyword>
<accession>A0A1X6ZIF2</accession>
<name>A0A1X6ZIF2_9RHOB</name>
<evidence type="ECO:0000259" key="1">
    <source>
        <dbReference type="Pfam" id="PF07475"/>
    </source>
</evidence>
<dbReference type="InterPro" id="IPR027417">
    <property type="entry name" value="P-loop_NTPase"/>
</dbReference>
<protein>
    <submittedName>
        <fullName evidence="2">HPr kinase/phosphorylase</fullName>
        <ecNumber evidence="2">2.7.11.-</ecNumber>
    </submittedName>
</protein>
<dbReference type="RefSeq" id="WP_234999516.1">
    <property type="nucleotide sequence ID" value="NZ_FWFX01000008.1"/>
</dbReference>
<dbReference type="InterPro" id="IPR011104">
    <property type="entry name" value="Hpr_kin/Pase_C"/>
</dbReference>
<dbReference type="EC" id="2.7.11.-" evidence="2"/>
<dbReference type="Pfam" id="PF07475">
    <property type="entry name" value="Hpr_kinase_C"/>
    <property type="match status" value="1"/>
</dbReference>
<dbReference type="Proteomes" id="UP000193061">
    <property type="component" value="Unassembled WGS sequence"/>
</dbReference>
<dbReference type="Gene3D" id="3.40.50.300">
    <property type="entry name" value="P-loop containing nucleotide triphosphate hydrolases"/>
    <property type="match status" value="1"/>
</dbReference>
<keyword evidence="2" id="KW-0808">Transferase</keyword>
<dbReference type="EMBL" id="FWFX01000008">
    <property type="protein sequence ID" value="SLN52670.1"/>
    <property type="molecule type" value="Genomic_DNA"/>
</dbReference>
<dbReference type="GO" id="GO:0006109">
    <property type="term" value="P:regulation of carbohydrate metabolic process"/>
    <property type="evidence" value="ECO:0007669"/>
    <property type="project" value="InterPro"/>
</dbReference>
<dbReference type="AlphaFoldDB" id="A0A1X6ZIF2"/>